<feature type="domain" description="Large ribosomal subunit protein uL5 C-terminal" evidence="5">
    <location>
        <begin position="82"/>
        <end position="175"/>
    </location>
</feature>
<dbReference type="KEGG" id="bpg:BathyMg00260"/>
<accession>K8ENF7</accession>
<evidence type="ECO:0000313" key="7">
    <source>
        <dbReference type="Proteomes" id="UP000198341"/>
    </source>
</evidence>
<dbReference type="Pfam" id="PF00673">
    <property type="entry name" value="Ribosomal_L5_C"/>
    <property type="match status" value="1"/>
</dbReference>
<dbReference type="RefSeq" id="YP_008994816.1">
    <property type="nucleotide sequence ID" value="NC_023273.1"/>
</dbReference>
<dbReference type="InterPro" id="IPR002132">
    <property type="entry name" value="Ribosomal_uL5"/>
</dbReference>
<dbReference type="GO" id="GO:0005840">
    <property type="term" value="C:ribosome"/>
    <property type="evidence" value="ECO:0007669"/>
    <property type="project" value="UniProtKB-KW"/>
</dbReference>
<dbReference type="PANTHER" id="PTHR11994">
    <property type="entry name" value="60S RIBOSOMAL PROTEIN L11-RELATED"/>
    <property type="match status" value="1"/>
</dbReference>
<reference evidence="6 7" key="1">
    <citation type="submission" date="2011-10" db="EMBL/GenBank/DDBJ databases">
        <authorList>
            <person name="Genoscope - CEA"/>
        </authorList>
    </citation>
    <scope>NUCLEOTIDE SEQUENCE [LARGE SCALE GENOMIC DNA]</scope>
    <source>
        <strain evidence="6 7">RCC 1105</strain>
    </source>
</reference>
<protein>
    <submittedName>
        <fullName evidence="6">Ribosomal protein L5 (Partial)</fullName>
    </submittedName>
</protein>
<evidence type="ECO:0000256" key="1">
    <source>
        <dbReference type="ARBA" id="ARBA00008553"/>
    </source>
</evidence>
<dbReference type="GO" id="GO:0003735">
    <property type="term" value="F:structural constituent of ribosome"/>
    <property type="evidence" value="ECO:0007669"/>
    <property type="project" value="InterPro"/>
</dbReference>
<evidence type="ECO:0000313" key="6">
    <source>
        <dbReference type="EMBL" id="CCO13950.1"/>
    </source>
</evidence>
<dbReference type="AlphaFoldDB" id="K8ENF7"/>
<sequence>MKHSSSSLFCRDFLLKVNARNSFEIPQLSHISINLTSRYIVAEKKHSLFPMVSLSLLSGQHPKLLRAKKSVAGFKLKKNSILGCKLTLRRVKMTSFLDTLALVVLPQIKRDPLFSERTLSEPGVLQLGFTEFLFFPELEKNFELFEMMRGCSIQFHTTTKADFEKKLLFTSYNFPAYQRMA</sequence>
<dbReference type="InterPro" id="IPR022803">
    <property type="entry name" value="Ribosomal_uL5_dom_sf"/>
</dbReference>
<dbReference type="InterPro" id="IPR031309">
    <property type="entry name" value="Ribosomal_uL5_C"/>
</dbReference>
<comment type="similarity">
    <text evidence="1 4">Belongs to the universal ribosomal protein uL5 family.</text>
</comment>
<proteinExistence type="inferred from homology"/>
<keyword evidence="2 4" id="KW-0689">Ribosomal protein</keyword>
<dbReference type="OrthoDB" id="539541at2759"/>
<evidence type="ECO:0000256" key="3">
    <source>
        <dbReference type="ARBA" id="ARBA00023274"/>
    </source>
</evidence>
<dbReference type="GO" id="GO:0006412">
    <property type="term" value="P:translation"/>
    <property type="evidence" value="ECO:0007669"/>
    <property type="project" value="InterPro"/>
</dbReference>
<dbReference type="GO" id="GO:1990904">
    <property type="term" value="C:ribonucleoprotein complex"/>
    <property type="evidence" value="ECO:0007669"/>
    <property type="project" value="UniProtKB-KW"/>
</dbReference>
<dbReference type="PIRSF" id="PIRSF002161">
    <property type="entry name" value="Ribosomal_L5"/>
    <property type="match status" value="1"/>
</dbReference>
<dbReference type="EMBL" id="FO082258">
    <property type="protein sequence ID" value="CCO13950.1"/>
    <property type="molecule type" value="Genomic_DNA"/>
</dbReference>
<organism evidence="6 7">
    <name type="scientific">Bathycoccus prasinos</name>
    <dbReference type="NCBI Taxonomy" id="41875"/>
    <lineage>
        <taxon>Eukaryota</taxon>
        <taxon>Viridiplantae</taxon>
        <taxon>Chlorophyta</taxon>
        <taxon>Mamiellophyceae</taxon>
        <taxon>Mamiellales</taxon>
        <taxon>Bathycoccaceae</taxon>
        <taxon>Bathycoccus</taxon>
    </lineage>
</organism>
<name>K8ENF7_9CHLO</name>
<evidence type="ECO:0000259" key="5">
    <source>
        <dbReference type="Pfam" id="PF00673"/>
    </source>
</evidence>
<dbReference type="GeneID" id="18158084"/>
<dbReference type="STRING" id="41875.K8ENF7"/>
<keyword evidence="3 4" id="KW-0687">Ribonucleoprotein</keyword>
<evidence type="ECO:0000256" key="2">
    <source>
        <dbReference type="ARBA" id="ARBA00022980"/>
    </source>
</evidence>
<keyword evidence="7" id="KW-1185">Reference proteome</keyword>
<dbReference type="Gene3D" id="3.30.1440.10">
    <property type="match status" value="1"/>
</dbReference>
<evidence type="ECO:0000256" key="4">
    <source>
        <dbReference type="RuleBase" id="RU003930"/>
    </source>
</evidence>
<dbReference type="SUPFAM" id="SSF55282">
    <property type="entry name" value="RL5-like"/>
    <property type="match status" value="1"/>
</dbReference>
<gene>
    <name evidence="6" type="primary">Rpl5</name>
    <name evidence="6" type="ordered locus">BathyMg00260</name>
</gene>
<dbReference type="Proteomes" id="UP000198341">
    <property type="component" value="Mitochondrion MT"/>
</dbReference>